<sequence length="39" mass="4657">MLTFYILIWPVIAFFVLVLIVTTFCRELRQAKRDGKRVV</sequence>
<proteinExistence type="predicted"/>
<protein>
    <submittedName>
        <fullName evidence="2">Transporter small subunit</fullName>
    </submittedName>
</protein>
<evidence type="ECO:0000313" key="2">
    <source>
        <dbReference type="EMBL" id="MFD2740107.1"/>
    </source>
</evidence>
<accession>A0ABW5U3V9</accession>
<evidence type="ECO:0000313" key="3">
    <source>
        <dbReference type="Proteomes" id="UP001597474"/>
    </source>
</evidence>
<organism evidence="2 3">
    <name type="scientific">Sulfitobacter aestuarii</name>
    <dbReference type="NCBI Taxonomy" id="2161676"/>
    <lineage>
        <taxon>Bacteria</taxon>
        <taxon>Pseudomonadati</taxon>
        <taxon>Pseudomonadota</taxon>
        <taxon>Alphaproteobacteria</taxon>
        <taxon>Rhodobacterales</taxon>
        <taxon>Roseobacteraceae</taxon>
        <taxon>Sulfitobacter</taxon>
    </lineage>
</organism>
<keyword evidence="3" id="KW-1185">Reference proteome</keyword>
<keyword evidence="1" id="KW-0472">Membrane</keyword>
<reference evidence="3" key="1">
    <citation type="journal article" date="2019" name="Int. J. Syst. Evol. Microbiol.">
        <title>The Global Catalogue of Microorganisms (GCM) 10K type strain sequencing project: providing services to taxonomists for standard genome sequencing and annotation.</title>
        <authorList>
            <consortium name="The Broad Institute Genomics Platform"/>
            <consortium name="The Broad Institute Genome Sequencing Center for Infectious Disease"/>
            <person name="Wu L."/>
            <person name="Ma J."/>
        </authorList>
    </citation>
    <scope>NUCLEOTIDE SEQUENCE [LARGE SCALE GENOMIC DNA]</scope>
    <source>
        <strain evidence="3">TISTR 2562</strain>
    </source>
</reference>
<evidence type="ECO:0000256" key="1">
    <source>
        <dbReference type="SAM" id="Phobius"/>
    </source>
</evidence>
<dbReference type="NCBIfam" id="NF038354">
    <property type="entry name" value="trnsprt_adja_43"/>
    <property type="match status" value="1"/>
</dbReference>
<comment type="caution">
    <text evidence="2">The sequence shown here is derived from an EMBL/GenBank/DDBJ whole genome shotgun (WGS) entry which is preliminary data.</text>
</comment>
<name>A0ABW5U3V9_9RHOB</name>
<dbReference type="Proteomes" id="UP001597474">
    <property type="component" value="Unassembled WGS sequence"/>
</dbReference>
<dbReference type="EMBL" id="JBHUMP010000008">
    <property type="protein sequence ID" value="MFD2740107.1"/>
    <property type="molecule type" value="Genomic_DNA"/>
</dbReference>
<dbReference type="InterPro" id="IPR049820">
    <property type="entry name" value="Trnsprt_adja_ssu-like"/>
</dbReference>
<gene>
    <name evidence="2" type="ORF">ACFSUD_11035</name>
</gene>
<dbReference type="RefSeq" id="WP_386374351.1">
    <property type="nucleotide sequence ID" value="NZ_JBHUMP010000008.1"/>
</dbReference>
<keyword evidence="1" id="KW-1133">Transmembrane helix</keyword>
<keyword evidence="1" id="KW-0812">Transmembrane</keyword>
<feature type="transmembrane region" description="Helical" evidence="1">
    <location>
        <begin position="6"/>
        <end position="25"/>
    </location>
</feature>